<dbReference type="PRINTS" id="PR01021">
    <property type="entry name" value="OMPADOMAIN"/>
</dbReference>
<organism evidence="7">
    <name type="scientific">Pseudomonas aeruginosa</name>
    <dbReference type="NCBI Taxonomy" id="287"/>
    <lineage>
        <taxon>Bacteria</taxon>
        <taxon>Pseudomonadati</taxon>
        <taxon>Pseudomonadota</taxon>
        <taxon>Gammaproteobacteria</taxon>
        <taxon>Pseudomonadales</taxon>
        <taxon>Pseudomonadaceae</taxon>
        <taxon>Pseudomonas</taxon>
    </lineage>
</organism>
<dbReference type="Pfam" id="PF00691">
    <property type="entry name" value="OmpA"/>
    <property type="match status" value="1"/>
</dbReference>
<keyword evidence="5" id="KW-1133">Transmembrane helix</keyword>
<feature type="transmembrane region" description="Helical" evidence="5">
    <location>
        <begin position="81"/>
        <end position="99"/>
    </location>
</feature>
<evidence type="ECO:0000256" key="2">
    <source>
        <dbReference type="ARBA" id="ARBA00023136"/>
    </source>
</evidence>
<sequence>MQGAASGTPCLPSTWSSISRSSSMNKLLKPFSVLVMLACLAGCATNPMTGEREINRTAVGAVVGTVAGGLIGAAIGDSRAALIGAAIGAGIGGGTGFILDRKHGELEAKLKGTGLTVEKQVDDANTTQALVVSAPADITFSTGSADLQSQAFPSLARLAESLRNQGNLRIEITGHTDNTGPFQNNLRLSYNRAQAVGQFLYAGGIQADRIAIRGVADSMPVAGNETPAGRQANRRVELRISAI</sequence>
<reference evidence="7" key="1">
    <citation type="submission" date="2017-01" db="EMBL/GenBank/DDBJ databases">
        <title>Complete nucleotide sequence of an IncP-2 blaVIM-2-harboring megaplasmid from Pseudomonas aeruginosa.</title>
        <authorList>
            <person name="Botelho J."/>
            <person name="Grosso F."/>
            <person name="Mabrouk A."/>
            <person name="Peixe L."/>
        </authorList>
    </citation>
    <scope>NUCLEOTIDE SEQUENCE</scope>
    <source>
        <strain evidence="7">FFUP_PS_37</strain>
        <plasmid evidence="7">pJB37</plasmid>
    </source>
</reference>
<feature type="transmembrane region" description="Helical" evidence="5">
    <location>
        <begin position="27"/>
        <end position="45"/>
    </location>
</feature>
<dbReference type="InterPro" id="IPR006665">
    <property type="entry name" value="OmpA-like"/>
</dbReference>
<evidence type="ECO:0000259" key="6">
    <source>
        <dbReference type="PROSITE" id="PS51123"/>
    </source>
</evidence>
<geneLocation type="plasmid" evidence="7">
    <name>pJB37</name>
</geneLocation>
<dbReference type="AlphaFoldDB" id="A0A1V0M654"/>
<evidence type="ECO:0000256" key="4">
    <source>
        <dbReference type="PROSITE-ProRule" id="PRU00473"/>
    </source>
</evidence>
<dbReference type="InterPro" id="IPR006664">
    <property type="entry name" value="OMP_bac"/>
</dbReference>
<dbReference type="GO" id="GO:0009279">
    <property type="term" value="C:cell outer membrane"/>
    <property type="evidence" value="ECO:0007669"/>
    <property type="project" value="UniProtKB-SubCell"/>
</dbReference>
<comment type="subcellular location">
    <subcellularLocation>
        <location evidence="1">Cell outer membrane</location>
    </subcellularLocation>
</comment>
<keyword evidence="5" id="KW-0812">Transmembrane</keyword>
<evidence type="ECO:0000313" key="7">
    <source>
        <dbReference type="EMBL" id="ARD70367.1"/>
    </source>
</evidence>
<dbReference type="PANTHER" id="PTHR30329:SF21">
    <property type="entry name" value="LIPOPROTEIN YIAD-RELATED"/>
    <property type="match status" value="1"/>
</dbReference>
<dbReference type="PROSITE" id="PS51123">
    <property type="entry name" value="OMPA_2"/>
    <property type="match status" value="1"/>
</dbReference>
<keyword evidence="7" id="KW-0614">Plasmid</keyword>
<dbReference type="EMBL" id="KY494864">
    <property type="protein sequence ID" value="ARD70367.1"/>
    <property type="molecule type" value="Genomic_DNA"/>
</dbReference>
<feature type="transmembrane region" description="Helical" evidence="5">
    <location>
        <begin position="57"/>
        <end position="75"/>
    </location>
</feature>
<feature type="domain" description="OmpA-like" evidence="6">
    <location>
        <begin position="127"/>
        <end position="243"/>
    </location>
</feature>
<dbReference type="Gene3D" id="3.30.1330.60">
    <property type="entry name" value="OmpA-like domain"/>
    <property type="match status" value="1"/>
</dbReference>
<evidence type="ECO:0000256" key="1">
    <source>
        <dbReference type="ARBA" id="ARBA00004442"/>
    </source>
</evidence>
<dbReference type="InterPro" id="IPR050330">
    <property type="entry name" value="Bact_OuterMem_StrucFunc"/>
</dbReference>
<keyword evidence="2 4" id="KW-0472">Membrane</keyword>
<dbReference type="SUPFAM" id="SSF103088">
    <property type="entry name" value="OmpA-like"/>
    <property type="match status" value="1"/>
</dbReference>
<name>A0A1V0M654_PSEAI</name>
<dbReference type="InterPro" id="IPR036737">
    <property type="entry name" value="OmpA-like_sf"/>
</dbReference>
<dbReference type="CDD" id="cd07185">
    <property type="entry name" value="OmpA_C-like"/>
    <property type="match status" value="1"/>
</dbReference>
<protein>
    <submittedName>
        <fullName evidence="7">Cell envelope biogenesis protein OmpA</fullName>
    </submittedName>
</protein>
<accession>A0A1V0M654</accession>
<evidence type="ECO:0000256" key="5">
    <source>
        <dbReference type="SAM" id="Phobius"/>
    </source>
</evidence>
<proteinExistence type="predicted"/>
<keyword evidence="3" id="KW-0998">Cell outer membrane</keyword>
<dbReference type="PANTHER" id="PTHR30329">
    <property type="entry name" value="STATOR ELEMENT OF FLAGELLAR MOTOR COMPLEX"/>
    <property type="match status" value="1"/>
</dbReference>
<evidence type="ECO:0000256" key="3">
    <source>
        <dbReference type="ARBA" id="ARBA00023237"/>
    </source>
</evidence>